<reference evidence="4" key="2">
    <citation type="submission" date="2021-02" db="EMBL/GenBank/DDBJ databases">
        <title>Aspergillus puulaauensis MK2 genome sequence.</title>
        <authorList>
            <person name="Futagami T."/>
            <person name="Mori K."/>
            <person name="Kadooka C."/>
            <person name="Tanaka T."/>
        </authorList>
    </citation>
    <scope>NUCLEOTIDE SEQUENCE</scope>
    <source>
        <strain evidence="4">MK2</strain>
    </source>
</reference>
<dbReference type="KEGG" id="apuu:APUU_81044S"/>
<keyword evidence="5" id="KW-1185">Reference proteome</keyword>
<dbReference type="GO" id="GO:0046872">
    <property type="term" value="F:metal ion binding"/>
    <property type="evidence" value="ECO:0007669"/>
    <property type="project" value="UniProtKB-KW"/>
</dbReference>
<sequence length="348" mass="38809">MAPHLDNDAATANRAPAEIKLVTISAANLLNGDKQTQDDLLDACTSLGFFYLDCRDHPFQPTMSLVDKVSAMALEFYDLPLASKEQWTKLSFDEVKVVPFAYKPVGKQEGAVKGKKDGWEGIIMMEAPMAQVPPISPFPGPKVLQDSRSLIQETQSHLGQLSRAMVESLSRSLGMAGSRSLTHYHQTDISAPSDLEVLKYLPYTPGSENVGHIPHTDLGSISMVFSEVGGLQVFHPIQEEWMFVPPKPGHAVCNIGDSMEFFSGNVLRSSLHRVVPYTQDPGRTKLSIIHFLRPNGDTEFTGADGQQWKVSDWNTMKHKQFYERQHRLDIVTRREGQNDFWQEKAVAA</sequence>
<dbReference type="InterPro" id="IPR044861">
    <property type="entry name" value="IPNS-like_FE2OG_OXY"/>
</dbReference>
<name>A0A7R7XZU4_9EURO</name>
<dbReference type="Pfam" id="PF14226">
    <property type="entry name" value="DIOX_N"/>
    <property type="match status" value="1"/>
</dbReference>
<comment type="similarity">
    <text evidence="1 2">Belongs to the iron/ascorbate-dependent oxidoreductase family.</text>
</comment>
<dbReference type="InterPro" id="IPR050231">
    <property type="entry name" value="Iron_ascorbate_oxido_reductase"/>
</dbReference>
<dbReference type="AlphaFoldDB" id="A0A7R7XZU4"/>
<keyword evidence="2" id="KW-0560">Oxidoreductase</keyword>
<dbReference type="InterPro" id="IPR026992">
    <property type="entry name" value="DIOX_N"/>
</dbReference>
<dbReference type="PANTHER" id="PTHR47990">
    <property type="entry name" value="2-OXOGLUTARATE (2OG) AND FE(II)-DEPENDENT OXYGENASE SUPERFAMILY PROTEIN-RELATED"/>
    <property type="match status" value="1"/>
</dbReference>
<dbReference type="Proteomes" id="UP000654913">
    <property type="component" value="Chromosome 8"/>
</dbReference>
<evidence type="ECO:0000259" key="3">
    <source>
        <dbReference type="PROSITE" id="PS51471"/>
    </source>
</evidence>
<keyword evidence="2" id="KW-0479">Metal-binding</keyword>
<evidence type="ECO:0000256" key="1">
    <source>
        <dbReference type="ARBA" id="ARBA00008056"/>
    </source>
</evidence>
<dbReference type="Pfam" id="PF03171">
    <property type="entry name" value="2OG-FeII_Oxy"/>
    <property type="match status" value="1"/>
</dbReference>
<proteinExistence type="inferred from homology"/>
<evidence type="ECO:0000313" key="5">
    <source>
        <dbReference type="Proteomes" id="UP000654913"/>
    </source>
</evidence>
<protein>
    <recommendedName>
        <fullName evidence="3">Fe2OG dioxygenase domain-containing protein</fullName>
    </recommendedName>
</protein>
<dbReference type="GeneID" id="64980738"/>
<dbReference type="SUPFAM" id="SSF51197">
    <property type="entry name" value="Clavaminate synthase-like"/>
    <property type="match status" value="1"/>
</dbReference>
<dbReference type="GO" id="GO:0044283">
    <property type="term" value="P:small molecule biosynthetic process"/>
    <property type="evidence" value="ECO:0007669"/>
    <property type="project" value="UniProtKB-ARBA"/>
</dbReference>
<evidence type="ECO:0000313" key="4">
    <source>
        <dbReference type="EMBL" id="BCS30741.1"/>
    </source>
</evidence>
<reference evidence="4" key="1">
    <citation type="submission" date="2021-01" db="EMBL/GenBank/DDBJ databases">
        <authorList>
            <consortium name="Aspergillus puulaauensis MK2 genome sequencing consortium"/>
            <person name="Kazuki M."/>
            <person name="Futagami T."/>
        </authorList>
    </citation>
    <scope>NUCLEOTIDE SEQUENCE</scope>
    <source>
        <strain evidence="4">MK2</strain>
    </source>
</reference>
<feature type="domain" description="Fe2OG dioxygenase" evidence="3">
    <location>
        <begin position="188"/>
        <end position="294"/>
    </location>
</feature>
<dbReference type="PROSITE" id="PS51471">
    <property type="entry name" value="FE2OG_OXY"/>
    <property type="match status" value="1"/>
</dbReference>
<organism evidence="4 5">
    <name type="scientific">Aspergillus puulaauensis</name>
    <dbReference type="NCBI Taxonomy" id="1220207"/>
    <lineage>
        <taxon>Eukaryota</taxon>
        <taxon>Fungi</taxon>
        <taxon>Dikarya</taxon>
        <taxon>Ascomycota</taxon>
        <taxon>Pezizomycotina</taxon>
        <taxon>Eurotiomycetes</taxon>
        <taxon>Eurotiomycetidae</taxon>
        <taxon>Eurotiales</taxon>
        <taxon>Aspergillaceae</taxon>
        <taxon>Aspergillus</taxon>
    </lineage>
</organism>
<keyword evidence="2" id="KW-0408">Iron</keyword>
<evidence type="ECO:0000256" key="2">
    <source>
        <dbReference type="RuleBase" id="RU003682"/>
    </source>
</evidence>
<accession>A0A7R7XZU4</accession>
<dbReference type="Gene3D" id="2.60.120.330">
    <property type="entry name" value="B-lactam Antibiotic, Isopenicillin N Synthase, Chain"/>
    <property type="match status" value="1"/>
</dbReference>
<dbReference type="OrthoDB" id="288590at2759"/>
<dbReference type="GO" id="GO:0016491">
    <property type="term" value="F:oxidoreductase activity"/>
    <property type="evidence" value="ECO:0007669"/>
    <property type="project" value="UniProtKB-KW"/>
</dbReference>
<dbReference type="EMBL" id="AP024450">
    <property type="protein sequence ID" value="BCS30741.1"/>
    <property type="molecule type" value="Genomic_DNA"/>
</dbReference>
<dbReference type="InterPro" id="IPR027443">
    <property type="entry name" value="IPNS-like_sf"/>
</dbReference>
<dbReference type="RefSeq" id="XP_041562927.1">
    <property type="nucleotide sequence ID" value="XM_041697392.1"/>
</dbReference>
<gene>
    <name evidence="4" type="ORF">APUU_81044S</name>
</gene>
<dbReference type="InterPro" id="IPR005123">
    <property type="entry name" value="Oxoglu/Fe-dep_dioxygenase_dom"/>
</dbReference>